<feature type="compositionally biased region" description="Low complexity" evidence="9">
    <location>
        <begin position="427"/>
        <end position="439"/>
    </location>
</feature>
<feature type="region of interest" description="Disordered" evidence="9">
    <location>
        <begin position="80"/>
        <end position="159"/>
    </location>
</feature>
<keyword evidence="3" id="KW-0678">Repressor</keyword>
<dbReference type="PANTHER" id="PTHR10129:SF44">
    <property type="entry name" value="TRAFFIC JAM, ISOFORM C"/>
    <property type="match status" value="1"/>
</dbReference>
<feature type="compositionally biased region" description="Gly residues" evidence="9">
    <location>
        <begin position="413"/>
        <end position="426"/>
    </location>
</feature>
<feature type="coiled-coil region" evidence="8">
    <location>
        <begin position="310"/>
        <end position="351"/>
    </location>
</feature>
<dbReference type="Pfam" id="PF03131">
    <property type="entry name" value="bZIP_Maf"/>
    <property type="match status" value="1"/>
</dbReference>
<proteinExistence type="inferred from homology"/>
<keyword evidence="4" id="KW-0805">Transcription regulation</keyword>
<evidence type="ECO:0000313" key="11">
    <source>
        <dbReference type="EMBL" id="CAG7835787.1"/>
    </source>
</evidence>
<dbReference type="Proteomes" id="UP000708208">
    <property type="component" value="Unassembled WGS sequence"/>
</dbReference>
<dbReference type="GO" id="GO:0000978">
    <property type="term" value="F:RNA polymerase II cis-regulatory region sequence-specific DNA binding"/>
    <property type="evidence" value="ECO:0007669"/>
    <property type="project" value="TreeGrafter"/>
</dbReference>
<dbReference type="PROSITE" id="PS50217">
    <property type="entry name" value="BZIP"/>
    <property type="match status" value="1"/>
</dbReference>
<comment type="subcellular location">
    <subcellularLocation>
        <location evidence="1">Nucleus</location>
    </subcellularLocation>
</comment>
<protein>
    <recommendedName>
        <fullName evidence="10">BZIP domain-containing protein</fullName>
    </recommendedName>
</protein>
<dbReference type="GO" id="GO:0000981">
    <property type="term" value="F:DNA-binding transcription factor activity, RNA polymerase II-specific"/>
    <property type="evidence" value="ECO:0007669"/>
    <property type="project" value="TreeGrafter"/>
</dbReference>
<accession>A0A8J2LGI6</accession>
<dbReference type="PANTHER" id="PTHR10129">
    <property type="entry name" value="TRANSCRIPTION FACTOR MAF"/>
    <property type="match status" value="1"/>
</dbReference>
<dbReference type="FunFam" id="1.20.5.170:FF:000011">
    <property type="entry name" value="Transcription factor MafG, putative"/>
    <property type="match status" value="1"/>
</dbReference>
<evidence type="ECO:0000256" key="5">
    <source>
        <dbReference type="ARBA" id="ARBA00023125"/>
    </source>
</evidence>
<evidence type="ECO:0000256" key="1">
    <source>
        <dbReference type="ARBA" id="ARBA00004123"/>
    </source>
</evidence>
<keyword evidence="12" id="KW-1185">Reference proteome</keyword>
<dbReference type="GO" id="GO:0005634">
    <property type="term" value="C:nucleus"/>
    <property type="evidence" value="ECO:0007669"/>
    <property type="project" value="UniProtKB-SubCell"/>
</dbReference>
<dbReference type="InterPro" id="IPR004827">
    <property type="entry name" value="bZIP"/>
</dbReference>
<evidence type="ECO:0000256" key="4">
    <source>
        <dbReference type="ARBA" id="ARBA00023015"/>
    </source>
</evidence>
<evidence type="ECO:0000256" key="6">
    <source>
        <dbReference type="ARBA" id="ARBA00023163"/>
    </source>
</evidence>
<organism evidence="11 12">
    <name type="scientific">Allacma fusca</name>
    <dbReference type="NCBI Taxonomy" id="39272"/>
    <lineage>
        <taxon>Eukaryota</taxon>
        <taxon>Metazoa</taxon>
        <taxon>Ecdysozoa</taxon>
        <taxon>Arthropoda</taxon>
        <taxon>Hexapoda</taxon>
        <taxon>Collembola</taxon>
        <taxon>Symphypleona</taxon>
        <taxon>Sminthuridae</taxon>
        <taxon>Allacma</taxon>
    </lineage>
</organism>
<feature type="compositionally biased region" description="Low complexity" evidence="9">
    <location>
        <begin position="360"/>
        <end position="392"/>
    </location>
</feature>
<evidence type="ECO:0000256" key="8">
    <source>
        <dbReference type="SAM" id="Coils"/>
    </source>
</evidence>
<evidence type="ECO:0000256" key="2">
    <source>
        <dbReference type="ARBA" id="ARBA00008500"/>
    </source>
</evidence>
<gene>
    <name evidence="11" type="ORF">AFUS01_LOCUS45113</name>
</gene>
<comment type="caution">
    <text evidence="11">The sequence shown here is derived from an EMBL/GenBank/DDBJ whole genome shotgun (WGS) entry which is preliminary data.</text>
</comment>
<evidence type="ECO:0000259" key="10">
    <source>
        <dbReference type="PROSITE" id="PS50217"/>
    </source>
</evidence>
<evidence type="ECO:0000313" key="12">
    <source>
        <dbReference type="Proteomes" id="UP000708208"/>
    </source>
</evidence>
<evidence type="ECO:0000256" key="3">
    <source>
        <dbReference type="ARBA" id="ARBA00022491"/>
    </source>
</evidence>
<keyword evidence="6" id="KW-0804">Transcription</keyword>
<feature type="compositionally biased region" description="Pro residues" evidence="9">
    <location>
        <begin position="393"/>
        <end position="405"/>
    </location>
</feature>
<dbReference type="CDD" id="cd14718">
    <property type="entry name" value="bZIP_Maf_large"/>
    <property type="match status" value="1"/>
</dbReference>
<name>A0A8J2LGI6_9HEXA</name>
<dbReference type="EMBL" id="CAJVCH010570761">
    <property type="protein sequence ID" value="CAG7835787.1"/>
    <property type="molecule type" value="Genomic_DNA"/>
</dbReference>
<evidence type="ECO:0000256" key="9">
    <source>
        <dbReference type="SAM" id="MobiDB-lite"/>
    </source>
</evidence>
<reference evidence="11" key="1">
    <citation type="submission" date="2021-06" db="EMBL/GenBank/DDBJ databases">
        <authorList>
            <person name="Hodson N. C."/>
            <person name="Mongue J. A."/>
            <person name="Jaron S. K."/>
        </authorList>
    </citation>
    <scope>NUCLEOTIDE SEQUENCE</scope>
</reference>
<evidence type="ECO:0000256" key="7">
    <source>
        <dbReference type="ARBA" id="ARBA00023242"/>
    </source>
</evidence>
<dbReference type="AlphaFoldDB" id="A0A8J2LGI6"/>
<dbReference type="OrthoDB" id="5974330at2759"/>
<comment type="similarity">
    <text evidence="2">Belongs to the bZIP family. Maf subfamily.</text>
</comment>
<keyword evidence="8" id="KW-0175">Coiled coil</keyword>
<keyword evidence="5" id="KW-0238">DNA-binding</keyword>
<feature type="domain" description="BZIP" evidence="10">
    <location>
        <begin position="292"/>
        <end position="355"/>
    </location>
</feature>
<sequence length="448" mass="49330">MVLMTRYQRAIITGMETTNEGPLAEDYVEEFDFGLIEDPNRPDNRIRVLPPHLVHPPPPHPNVTTLNIGSPNAVPHLLNGHQHPGHVLTETIGPPGGNHPPPPHHHHSPSMTMLYSSGSLPPRASKSMGMSPESPPPTPEESSPSQGAMPGSPGYAVVPPIISQAHTPHTPLMEHDGPRNHAAMLASEDMIIWSPTGNIPHRYQEPIDLTQCTDMEPLWLRTKHEYHHPHSMGMESPQQAQMRCSSRSQSIDSRDTGMGGHEMDIHDEELIQLPVRELNKRLHGKPREVVVRLKQKRRTLKNRGYAQNCRTKRLQQRNQLEDQNRRLQNELQKTKNELHRIMQERDIFKNKFDAIRRSFPPNNNNNNNNPNFVNINNNPNNGGHVNGQNPQSSGPPPGEGGPLPGPGLMLASRGGGGGSTGGGDGSGQSSSASSGPSGSNPNSPEHYY</sequence>
<feature type="region of interest" description="Disordered" evidence="9">
    <location>
        <begin position="356"/>
        <end position="448"/>
    </location>
</feature>
<keyword evidence="7" id="KW-0539">Nucleus</keyword>
<dbReference type="InterPro" id="IPR024874">
    <property type="entry name" value="Transcription_factor_Maf_fam"/>
</dbReference>
<dbReference type="InterPro" id="IPR004826">
    <property type="entry name" value="bZIP_Maf"/>
</dbReference>
<dbReference type="SMART" id="SM00338">
    <property type="entry name" value="BRLZ"/>
    <property type="match status" value="1"/>
</dbReference>